<dbReference type="SUPFAM" id="SSF53474">
    <property type="entry name" value="alpha/beta-Hydrolases"/>
    <property type="match status" value="2"/>
</dbReference>
<dbReference type="PANTHER" id="PTHR12265">
    <property type="entry name" value="TRANSMEMBRANE PROTEIN 53"/>
    <property type="match status" value="1"/>
</dbReference>
<evidence type="ECO:0000256" key="4">
    <source>
        <dbReference type="ARBA" id="ARBA00023136"/>
    </source>
</evidence>
<comment type="caution">
    <text evidence="7">The sequence shown here is derived from an EMBL/GenBank/DDBJ whole genome shotgun (WGS) entry which is preliminary data.</text>
</comment>
<dbReference type="InterPro" id="IPR029058">
    <property type="entry name" value="AB_hydrolase_fold"/>
</dbReference>
<protein>
    <recommendedName>
        <fullName evidence="9">Indole-diterpene biosynthesis protein PaxU</fullName>
    </recommendedName>
</protein>
<evidence type="ECO:0000256" key="1">
    <source>
        <dbReference type="ARBA" id="ARBA00007387"/>
    </source>
</evidence>
<accession>A0A8K0WNB3</accession>
<dbReference type="AlphaFoldDB" id="A0A8K0WNB3"/>
<dbReference type="Pfam" id="PF05705">
    <property type="entry name" value="DUF829"/>
    <property type="match status" value="1"/>
</dbReference>
<evidence type="ECO:0000256" key="2">
    <source>
        <dbReference type="ARBA" id="ARBA00022692"/>
    </source>
</evidence>
<sequence>MASDQPVVTGDSALSFMQKLSPAVSYFEPDGPVAENDPELIVVMAWWMARDAHLAKYVTQHRALFPTSRVLVVRSTWGHALSEARGYAELAAAARVIQARAADANGGTRTRMLMHVFSNGGTGNAVKVSTLLRRENQGKLVMPRHVTIWDSCPGYQHWNRTHRALSDGMPLWTSPLIHIFMAVMWVMFAAQGRQAPADENAKAINKPDILESEARRAYIYGTQDVMVDWKDVEDHAAKAKQIGFNVRLERFGGKHVAHMKEDSDRYWRVVKEVWEDS</sequence>
<comment type="similarity">
    <text evidence="1">Belongs to the TMEM53 family.</text>
</comment>
<keyword evidence="2" id="KW-0812">Transmembrane</keyword>
<evidence type="ECO:0000256" key="6">
    <source>
        <dbReference type="ARBA" id="ARBA00034303"/>
    </source>
</evidence>
<dbReference type="EMBL" id="JAGPNK010000011">
    <property type="protein sequence ID" value="KAH7311709.1"/>
    <property type="molecule type" value="Genomic_DNA"/>
</dbReference>
<dbReference type="InterPro" id="IPR008547">
    <property type="entry name" value="DUF829_TMEM53"/>
</dbReference>
<keyword evidence="4" id="KW-0472">Membrane</keyword>
<reference evidence="7" key="1">
    <citation type="journal article" date="2021" name="Nat. Commun.">
        <title>Genetic determinants of endophytism in the Arabidopsis root mycobiome.</title>
        <authorList>
            <person name="Mesny F."/>
            <person name="Miyauchi S."/>
            <person name="Thiergart T."/>
            <person name="Pickel B."/>
            <person name="Atanasova L."/>
            <person name="Karlsson M."/>
            <person name="Huettel B."/>
            <person name="Barry K.W."/>
            <person name="Haridas S."/>
            <person name="Chen C."/>
            <person name="Bauer D."/>
            <person name="Andreopoulos W."/>
            <person name="Pangilinan J."/>
            <person name="LaButti K."/>
            <person name="Riley R."/>
            <person name="Lipzen A."/>
            <person name="Clum A."/>
            <person name="Drula E."/>
            <person name="Henrissat B."/>
            <person name="Kohler A."/>
            <person name="Grigoriev I.V."/>
            <person name="Martin F.M."/>
            <person name="Hacquard S."/>
        </authorList>
    </citation>
    <scope>NUCLEOTIDE SEQUENCE</scope>
    <source>
        <strain evidence="7">MPI-CAGE-CH-0235</strain>
    </source>
</reference>
<evidence type="ECO:0000313" key="8">
    <source>
        <dbReference type="Proteomes" id="UP000813444"/>
    </source>
</evidence>
<evidence type="ECO:0000256" key="5">
    <source>
        <dbReference type="ARBA" id="ARBA00023242"/>
    </source>
</evidence>
<proteinExistence type="inferred from homology"/>
<organism evidence="7 8">
    <name type="scientific">Stachybotrys elegans</name>
    <dbReference type="NCBI Taxonomy" id="80388"/>
    <lineage>
        <taxon>Eukaryota</taxon>
        <taxon>Fungi</taxon>
        <taxon>Dikarya</taxon>
        <taxon>Ascomycota</taxon>
        <taxon>Pezizomycotina</taxon>
        <taxon>Sordariomycetes</taxon>
        <taxon>Hypocreomycetidae</taxon>
        <taxon>Hypocreales</taxon>
        <taxon>Stachybotryaceae</taxon>
        <taxon>Stachybotrys</taxon>
    </lineage>
</organism>
<keyword evidence="5" id="KW-0539">Nucleus</keyword>
<dbReference type="Proteomes" id="UP000813444">
    <property type="component" value="Unassembled WGS sequence"/>
</dbReference>
<gene>
    <name evidence="7" type="ORF">B0I35DRAFT_70957</name>
</gene>
<evidence type="ECO:0000256" key="3">
    <source>
        <dbReference type="ARBA" id="ARBA00022989"/>
    </source>
</evidence>
<dbReference type="GO" id="GO:0005640">
    <property type="term" value="C:nuclear outer membrane"/>
    <property type="evidence" value="ECO:0007669"/>
    <property type="project" value="UniProtKB-SubCell"/>
</dbReference>
<dbReference type="PANTHER" id="PTHR12265:SF30">
    <property type="entry name" value="TRANSMEMBRANE PROTEIN 53"/>
    <property type="match status" value="1"/>
</dbReference>
<keyword evidence="3" id="KW-1133">Transmembrane helix</keyword>
<keyword evidence="8" id="KW-1185">Reference proteome</keyword>
<comment type="subcellular location">
    <subcellularLocation>
        <location evidence="6">Nucleus outer membrane</location>
        <topology evidence="6">Single-pass membrane protein</topology>
    </subcellularLocation>
</comment>
<dbReference type="OrthoDB" id="77878at2759"/>
<name>A0A8K0WNB3_9HYPO</name>
<evidence type="ECO:0000313" key="7">
    <source>
        <dbReference type="EMBL" id="KAH7311709.1"/>
    </source>
</evidence>
<evidence type="ECO:0008006" key="9">
    <source>
        <dbReference type="Google" id="ProtNLM"/>
    </source>
</evidence>